<dbReference type="PROSITE" id="PS00463">
    <property type="entry name" value="ZN2_CY6_FUNGAL_1"/>
    <property type="match status" value="1"/>
</dbReference>
<dbReference type="EMBL" id="CAJPDS010000002">
    <property type="protein sequence ID" value="CAF9904199.1"/>
    <property type="molecule type" value="Genomic_DNA"/>
</dbReference>
<dbReference type="InterPro" id="IPR001138">
    <property type="entry name" value="Zn2Cys6_DnaBD"/>
</dbReference>
<feature type="domain" description="Zn(2)-C6 fungal-type" evidence="3">
    <location>
        <begin position="36"/>
        <end position="72"/>
    </location>
</feature>
<dbReference type="InterPro" id="IPR052780">
    <property type="entry name" value="AAA_Catabolism_Regulators"/>
</dbReference>
<feature type="compositionally biased region" description="Polar residues" evidence="2">
    <location>
        <begin position="1"/>
        <end position="28"/>
    </location>
</feature>
<feature type="region of interest" description="Disordered" evidence="2">
    <location>
        <begin position="765"/>
        <end position="787"/>
    </location>
</feature>
<reference evidence="4" key="1">
    <citation type="submission" date="2021-03" db="EMBL/GenBank/DDBJ databases">
        <authorList>
            <person name="Tagirdzhanova G."/>
        </authorList>
    </citation>
    <scope>NUCLEOTIDE SEQUENCE</scope>
</reference>
<dbReference type="SUPFAM" id="SSF57701">
    <property type="entry name" value="Zn2/Cys6 DNA-binding domain"/>
    <property type="match status" value="1"/>
</dbReference>
<evidence type="ECO:0000256" key="2">
    <source>
        <dbReference type="SAM" id="MobiDB-lite"/>
    </source>
</evidence>
<proteinExistence type="predicted"/>
<accession>A0A8H3EFB1</accession>
<dbReference type="SMART" id="SM00066">
    <property type="entry name" value="GAL4"/>
    <property type="match status" value="1"/>
</dbReference>
<evidence type="ECO:0000256" key="1">
    <source>
        <dbReference type="ARBA" id="ARBA00023242"/>
    </source>
</evidence>
<dbReference type="CDD" id="cd00067">
    <property type="entry name" value="GAL4"/>
    <property type="match status" value="1"/>
</dbReference>
<dbReference type="FunFam" id="4.10.240.10:FF:000012">
    <property type="entry name" value="C6 transcription factor"/>
    <property type="match status" value="1"/>
</dbReference>
<keyword evidence="1" id="KW-0539">Nucleus</keyword>
<evidence type="ECO:0000259" key="3">
    <source>
        <dbReference type="PROSITE" id="PS50048"/>
    </source>
</evidence>
<comment type="caution">
    <text evidence="4">The sequence shown here is derived from an EMBL/GenBank/DDBJ whole genome shotgun (WGS) entry which is preliminary data.</text>
</comment>
<dbReference type="InterPro" id="IPR036864">
    <property type="entry name" value="Zn2-C6_fun-type_DNA-bd_sf"/>
</dbReference>
<keyword evidence="5" id="KW-1185">Reference proteome</keyword>
<dbReference type="PANTHER" id="PTHR31644:SF2">
    <property type="entry name" value="TRANSCRIPTIONAL ACTIVATOR ARO80-RELATED"/>
    <property type="match status" value="1"/>
</dbReference>
<dbReference type="CDD" id="cd12148">
    <property type="entry name" value="fungal_TF_MHR"/>
    <property type="match status" value="1"/>
</dbReference>
<sequence>MASTSPDSYAASSAINKEQAATSDPSSSVHKRTYQACIPCRRRKVRCDLGPVDDPHEPPCVRCRRESKECHFSATRRKRKSTSGEDAGAVEDDYTLRNHRRKISRIPDPLDAPQTRVWHSQTSAASRSSSPESPPGAYGWDSQERSHQHRIFARETEQDLAITSGEQEVTNETAAALFQSPINNPGDALHLLLEASGRTGDLHRQASAKGEAGKTGSSKEAGPGLSNADGNFHRPGNLTRPSDQKDYLSNIDPSITNNAASGDEPGSVLSLYRKALKMWSSLRFVRAGWFTAVEAIFYTYLEPLTPISPPDFRSLDESPELLRDEPMLTVTILTISSRYKILSGPGGRSRSFIIHDRLWAYLQRMISRMFFSQEQFGGGFCGVAQKPGDQGRLRTLGAIESLLLLSEFHPRAMHFPPGDDSDEVLVTIDADDEILPRFDNDPSKSSGQSTFTSWTEPALRSDRLCWSLIGFAHNLAYEIGVFGSFADATPIDGERSQRLERILYIYLSQTSGRLGLSSTFHGIPGEDDFNSLRLFLFDLNTSRAFGPKGAILLRWTEITRIMRVSNLRLFFSKSQTMNLIRSGEYIGLLQEFQPLLYSWWEKFEQFSLSKYPRIILTIEFEYARVYINSLALQAVLEQWTSSASQSPSQSLSNVYKTNEIYIKEVVSASRNLLRQVVDGLLPNDYLKHVPVRTFFRILSGAMFLLKSFALGAKENEVMASLVLLDRTIRALRTSVVDDVHLCLRIADLLEGLTTSVRNKFVRLAGQSSSTRDGNKSPLPIPPGPHRLATSRINPSTQEDIDIHSNTDLLNTTTYNNKAGISFLPPPNDAYNFDNSNNNNISYTVQPANPLLSPLINQHLQLYPNNEASSSSSTMPSTLSGTADDWLTLDLNPLLDDNNNAFGGMDNAWFGNFGPEINGNLDVLGKLVNEGFGGEMGF</sequence>
<dbReference type="PROSITE" id="PS50048">
    <property type="entry name" value="ZN2_CY6_FUNGAL_2"/>
    <property type="match status" value="1"/>
</dbReference>
<dbReference type="GO" id="GO:0005634">
    <property type="term" value="C:nucleus"/>
    <property type="evidence" value="ECO:0007669"/>
    <property type="project" value="TreeGrafter"/>
</dbReference>
<feature type="compositionally biased region" description="Polar residues" evidence="2">
    <location>
        <begin position="251"/>
        <end position="260"/>
    </location>
</feature>
<organism evidence="4 5">
    <name type="scientific">Heterodermia speciosa</name>
    <dbReference type="NCBI Taxonomy" id="116794"/>
    <lineage>
        <taxon>Eukaryota</taxon>
        <taxon>Fungi</taxon>
        <taxon>Dikarya</taxon>
        <taxon>Ascomycota</taxon>
        <taxon>Pezizomycotina</taxon>
        <taxon>Lecanoromycetes</taxon>
        <taxon>OSLEUM clade</taxon>
        <taxon>Lecanoromycetidae</taxon>
        <taxon>Caliciales</taxon>
        <taxon>Physciaceae</taxon>
        <taxon>Heterodermia</taxon>
    </lineage>
</organism>
<protein>
    <recommendedName>
        <fullName evidence="3">Zn(2)-C6 fungal-type domain-containing protein</fullName>
    </recommendedName>
</protein>
<dbReference type="Proteomes" id="UP000664521">
    <property type="component" value="Unassembled WGS sequence"/>
</dbReference>
<dbReference type="GO" id="GO:0000981">
    <property type="term" value="F:DNA-binding transcription factor activity, RNA polymerase II-specific"/>
    <property type="evidence" value="ECO:0007669"/>
    <property type="project" value="InterPro"/>
</dbReference>
<dbReference type="OrthoDB" id="2262349at2759"/>
<evidence type="ECO:0000313" key="4">
    <source>
        <dbReference type="EMBL" id="CAF9904199.1"/>
    </source>
</evidence>
<feature type="compositionally biased region" description="Low complexity" evidence="2">
    <location>
        <begin position="120"/>
        <end position="137"/>
    </location>
</feature>
<feature type="region of interest" description="Disordered" evidence="2">
    <location>
        <begin position="200"/>
        <end position="263"/>
    </location>
</feature>
<dbReference type="PANTHER" id="PTHR31644">
    <property type="entry name" value="TRANSCRIPTIONAL ACTIVATOR ARO80-RELATED"/>
    <property type="match status" value="1"/>
</dbReference>
<evidence type="ECO:0000313" key="5">
    <source>
        <dbReference type="Proteomes" id="UP000664521"/>
    </source>
</evidence>
<dbReference type="AlphaFoldDB" id="A0A8H3EFB1"/>
<dbReference type="Gene3D" id="4.10.240.10">
    <property type="entry name" value="Zn(2)-C6 fungal-type DNA-binding domain"/>
    <property type="match status" value="1"/>
</dbReference>
<feature type="region of interest" description="Disordered" evidence="2">
    <location>
        <begin position="71"/>
        <end position="148"/>
    </location>
</feature>
<feature type="region of interest" description="Disordered" evidence="2">
    <location>
        <begin position="1"/>
        <end position="33"/>
    </location>
</feature>
<dbReference type="GO" id="GO:0008270">
    <property type="term" value="F:zinc ion binding"/>
    <property type="evidence" value="ECO:0007669"/>
    <property type="project" value="InterPro"/>
</dbReference>
<dbReference type="Pfam" id="PF00172">
    <property type="entry name" value="Zn_clus"/>
    <property type="match status" value="1"/>
</dbReference>
<dbReference type="GO" id="GO:0045944">
    <property type="term" value="P:positive regulation of transcription by RNA polymerase II"/>
    <property type="evidence" value="ECO:0007669"/>
    <property type="project" value="TreeGrafter"/>
</dbReference>
<name>A0A8H3EFB1_9LECA</name>
<dbReference type="GO" id="GO:0009074">
    <property type="term" value="P:aromatic amino acid family catabolic process"/>
    <property type="evidence" value="ECO:0007669"/>
    <property type="project" value="TreeGrafter"/>
</dbReference>
<gene>
    <name evidence="4" type="ORF">HETSPECPRED_003419</name>
</gene>